<evidence type="ECO:0000259" key="9">
    <source>
        <dbReference type="Pfam" id="PF20628"/>
    </source>
</evidence>
<organism evidence="11 12">
    <name type="scientific">Ceratobasidium theobromae</name>
    <dbReference type="NCBI Taxonomy" id="1582974"/>
    <lineage>
        <taxon>Eukaryota</taxon>
        <taxon>Fungi</taxon>
        <taxon>Dikarya</taxon>
        <taxon>Basidiomycota</taxon>
        <taxon>Agaricomycotina</taxon>
        <taxon>Agaricomycetes</taxon>
        <taxon>Cantharellales</taxon>
        <taxon>Ceratobasidiaceae</taxon>
        <taxon>Ceratobasidium</taxon>
    </lineage>
</organism>
<dbReference type="AlphaFoldDB" id="A0A5N5QK57"/>
<keyword evidence="12" id="KW-1185">Reference proteome</keyword>
<evidence type="ECO:0000313" key="12">
    <source>
        <dbReference type="Proteomes" id="UP000383932"/>
    </source>
</evidence>
<dbReference type="Pfam" id="PF21105">
    <property type="entry name" value="DyP_N"/>
    <property type="match status" value="1"/>
</dbReference>
<dbReference type="InterPro" id="IPR049509">
    <property type="entry name" value="DyP_N"/>
</dbReference>
<comment type="caution">
    <text evidence="11">The sequence shown here is derived from an EMBL/GenBank/DDBJ whole genome shotgun (WGS) entry which is preliminary data.</text>
</comment>
<dbReference type="NCBIfam" id="TIGR01413">
    <property type="entry name" value="Dyp_perox_fam"/>
    <property type="match status" value="1"/>
</dbReference>
<accession>A0A5N5QK57</accession>
<name>A0A5N5QK57_9AGAM</name>
<keyword evidence="2 11" id="KW-0575">Peroxidase</keyword>
<feature type="domain" description="DyP dimeric alpha+beta barrel" evidence="10">
    <location>
        <begin position="47"/>
        <end position="211"/>
    </location>
</feature>
<keyword evidence="4" id="KW-0479">Metal-binding</keyword>
<dbReference type="Pfam" id="PF20628">
    <property type="entry name" value="Dyp_perox_C"/>
    <property type="match status" value="1"/>
</dbReference>
<dbReference type="SUPFAM" id="SSF54909">
    <property type="entry name" value="Dimeric alpha+beta barrel"/>
    <property type="match status" value="1"/>
</dbReference>
<dbReference type="EMBL" id="SSOP01000075">
    <property type="protein sequence ID" value="KAB5592135.1"/>
    <property type="molecule type" value="Genomic_DNA"/>
</dbReference>
<sequence>MPVHLERPGSVPYPWDGYSSSQASAISFQSNMSHSKTNNPDVIDTDNVQGDILLGFPKKKEEFVFFVIKDAKKFKHALSHLKVTTTTDVMNIRKKIRENKAQGEHGLLCTSFLNIGFSRKGFDALKIKDDLGDALFSKGQLADAKELGDEGTDGPNGFEPSWDAAFKHRVDGVLFVAGESWSSVNTHVAKALFTFGDSIHVVHKLKGSVRPGAQKGHEHFGWMDGISNPAVKGVGNPLPGQRVVRPGVILCGKTFDPVQNRPEWATEGTFLAFREYDQLVPEFHKFLSDNPIPINGLDRKLGSELLGARMVGRWKSGAPLALAPTKDDPKLAKDPQRNNDFIYSQKPGDEGQELCPYAAHIRKTNPRNDLDFTETDPKNPVNAVEKSSIMRSGIPYGPEVTHSENEEHVTEFRRGLAFVCYQSAIDEGFHLIQKKWSNAPDFPPAKNVTTGFDPIIGQANGQSRQTLGTSSGSSVTLPRDFVLSRGGEYFFLPSIKALKTKFASASG</sequence>
<dbReference type="InterPro" id="IPR048328">
    <property type="entry name" value="Dyp_perox_C"/>
</dbReference>
<keyword evidence="6" id="KW-0560">Oxidoreductase</keyword>
<evidence type="ECO:0000256" key="8">
    <source>
        <dbReference type="ARBA" id="ARBA00025737"/>
    </source>
</evidence>
<evidence type="ECO:0000256" key="3">
    <source>
        <dbReference type="ARBA" id="ARBA00022617"/>
    </source>
</evidence>
<dbReference type="GO" id="GO:0004601">
    <property type="term" value="F:peroxidase activity"/>
    <property type="evidence" value="ECO:0007669"/>
    <property type="project" value="UniProtKB-KW"/>
</dbReference>
<dbReference type="Proteomes" id="UP000383932">
    <property type="component" value="Unassembled WGS sequence"/>
</dbReference>
<evidence type="ECO:0000259" key="10">
    <source>
        <dbReference type="Pfam" id="PF21105"/>
    </source>
</evidence>
<evidence type="ECO:0000256" key="5">
    <source>
        <dbReference type="ARBA" id="ARBA00022729"/>
    </source>
</evidence>
<dbReference type="PANTHER" id="PTHR30521:SF4">
    <property type="entry name" value="DEFERROCHELATASE"/>
    <property type="match status" value="1"/>
</dbReference>
<evidence type="ECO:0000256" key="4">
    <source>
        <dbReference type="ARBA" id="ARBA00022723"/>
    </source>
</evidence>
<keyword evidence="5" id="KW-0732">Signal</keyword>
<evidence type="ECO:0000256" key="7">
    <source>
        <dbReference type="ARBA" id="ARBA00023004"/>
    </source>
</evidence>
<evidence type="ECO:0000313" key="11">
    <source>
        <dbReference type="EMBL" id="KAB5592135.1"/>
    </source>
</evidence>
<reference evidence="11 12" key="1">
    <citation type="journal article" date="2019" name="Fungal Biol. Biotechnol.">
        <title>Draft genome sequence of fastidious pathogen Ceratobasidium theobromae, which causes vascular-streak dieback in Theobroma cacao.</title>
        <authorList>
            <person name="Ali S.S."/>
            <person name="Asman A."/>
            <person name="Shao J."/>
            <person name="Firmansyah A.P."/>
            <person name="Susilo A.W."/>
            <person name="Rosmana A."/>
            <person name="McMahon P."/>
            <person name="Junaid M."/>
            <person name="Guest D."/>
            <person name="Kheng T.Y."/>
            <person name="Meinhardt L.W."/>
            <person name="Bailey B.A."/>
        </authorList>
    </citation>
    <scope>NUCLEOTIDE SEQUENCE [LARGE SCALE GENOMIC DNA]</scope>
    <source>
        <strain evidence="11 12">CT2</strain>
    </source>
</reference>
<keyword evidence="3" id="KW-0349">Heme</keyword>
<dbReference type="GO" id="GO:0005829">
    <property type="term" value="C:cytosol"/>
    <property type="evidence" value="ECO:0007669"/>
    <property type="project" value="TreeGrafter"/>
</dbReference>
<keyword evidence="7" id="KW-0408">Iron</keyword>
<dbReference type="PANTHER" id="PTHR30521">
    <property type="entry name" value="DEFERROCHELATASE/PEROXIDASE"/>
    <property type="match status" value="1"/>
</dbReference>
<dbReference type="InterPro" id="IPR006314">
    <property type="entry name" value="Dyp_peroxidase"/>
</dbReference>
<dbReference type="OrthoDB" id="3207336at2759"/>
<feature type="domain" description="Dyp-type peroxidase C-terminal" evidence="9">
    <location>
        <begin position="259"/>
        <end position="437"/>
    </location>
</feature>
<dbReference type="InterPro" id="IPR011008">
    <property type="entry name" value="Dimeric_a/b-barrel"/>
</dbReference>
<dbReference type="PROSITE" id="PS51404">
    <property type="entry name" value="DYP_PEROXIDASE"/>
    <property type="match status" value="1"/>
</dbReference>
<dbReference type="GO" id="GO:0020037">
    <property type="term" value="F:heme binding"/>
    <property type="evidence" value="ECO:0007669"/>
    <property type="project" value="InterPro"/>
</dbReference>
<comment type="cofactor">
    <cofactor evidence="1">
        <name>heme b</name>
        <dbReference type="ChEBI" id="CHEBI:60344"/>
    </cofactor>
</comment>
<dbReference type="GO" id="GO:0046872">
    <property type="term" value="F:metal ion binding"/>
    <property type="evidence" value="ECO:0007669"/>
    <property type="project" value="UniProtKB-KW"/>
</dbReference>
<gene>
    <name evidence="11" type="ORF">CTheo_4400</name>
</gene>
<comment type="similarity">
    <text evidence="8">Belongs to the DyP-type peroxidase family.</text>
</comment>
<evidence type="ECO:0000256" key="1">
    <source>
        <dbReference type="ARBA" id="ARBA00001970"/>
    </source>
</evidence>
<evidence type="ECO:0000256" key="6">
    <source>
        <dbReference type="ARBA" id="ARBA00023002"/>
    </source>
</evidence>
<protein>
    <submittedName>
        <fullName evidence="11">Dyp-type peroxidase</fullName>
    </submittedName>
</protein>
<proteinExistence type="inferred from homology"/>
<evidence type="ECO:0000256" key="2">
    <source>
        <dbReference type="ARBA" id="ARBA00022559"/>
    </source>
</evidence>